<organism evidence="1 2">
    <name type="scientific">Laccaria amethystina LaAM-08-1</name>
    <dbReference type="NCBI Taxonomy" id="1095629"/>
    <lineage>
        <taxon>Eukaryota</taxon>
        <taxon>Fungi</taxon>
        <taxon>Dikarya</taxon>
        <taxon>Basidiomycota</taxon>
        <taxon>Agaricomycotina</taxon>
        <taxon>Agaricomycetes</taxon>
        <taxon>Agaricomycetidae</taxon>
        <taxon>Agaricales</taxon>
        <taxon>Agaricineae</taxon>
        <taxon>Hydnangiaceae</taxon>
        <taxon>Laccaria</taxon>
    </lineage>
</organism>
<reference evidence="1 2" key="1">
    <citation type="submission" date="2014-04" db="EMBL/GenBank/DDBJ databases">
        <authorList>
            <consortium name="DOE Joint Genome Institute"/>
            <person name="Kuo A."/>
            <person name="Kohler A."/>
            <person name="Nagy L.G."/>
            <person name="Floudas D."/>
            <person name="Copeland A."/>
            <person name="Barry K.W."/>
            <person name="Cichocki N."/>
            <person name="Veneault-Fourrey C."/>
            <person name="LaButti K."/>
            <person name="Lindquist E.A."/>
            <person name="Lipzen A."/>
            <person name="Lundell T."/>
            <person name="Morin E."/>
            <person name="Murat C."/>
            <person name="Sun H."/>
            <person name="Tunlid A."/>
            <person name="Henrissat B."/>
            <person name="Grigoriev I.V."/>
            <person name="Hibbett D.S."/>
            <person name="Martin F."/>
            <person name="Nordberg H.P."/>
            <person name="Cantor M.N."/>
            <person name="Hua S.X."/>
        </authorList>
    </citation>
    <scope>NUCLEOTIDE SEQUENCE [LARGE SCALE GENOMIC DNA]</scope>
    <source>
        <strain evidence="1 2">LaAM-08-1</strain>
    </source>
</reference>
<protein>
    <submittedName>
        <fullName evidence="1">Uncharacterized protein</fullName>
    </submittedName>
</protein>
<evidence type="ECO:0000313" key="1">
    <source>
        <dbReference type="EMBL" id="KIJ94220.1"/>
    </source>
</evidence>
<reference evidence="2" key="2">
    <citation type="submission" date="2015-01" db="EMBL/GenBank/DDBJ databases">
        <title>Evolutionary Origins and Diversification of the Mycorrhizal Mutualists.</title>
        <authorList>
            <consortium name="DOE Joint Genome Institute"/>
            <consortium name="Mycorrhizal Genomics Consortium"/>
            <person name="Kohler A."/>
            <person name="Kuo A."/>
            <person name="Nagy L.G."/>
            <person name="Floudas D."/>
            <person name="Copeland A."/>
            <person name="Barry K.W."/>
            <person name="Cichocki N."/>
            <person name="Veneault-Fourrey C."/>
            <person name="LaButti K."/>
            <person name="Lindquist E.A."/>
            <person name="Lipzen A."/>
            <person name="Lundell T."/>
            <person name="Morin E."/>
            <person name="Murat C."/>
            <person name="Riley R."/>
            <person name="Ohm R."/>
            <person name="Sun H."/>
            <person name="Tunlid A."/>
            <person name="Henrissat B."/>
            <person name="Grigoriev I.V."/>
            <person name="Hibbett D.S."/>
            <person name="Martin F."/>
        </authorList>
    </citation>
    <scope>NUCLEOTIDE SEQUENCE [LARGE SCALE GENOMIC DNA]</scope>
    <source>
        <strain evidence="2">LaAM-08-1</strain>
    </source>
</reference>
<gene>
    <name evidence="1" type="ORF">K443DRAFT_683952</name>
</gene>
<keyword evidence="2" id="KW-1185">Reference proteome</keyword>
<dbReference type="Proteomes" id="UP000054477">
    <property type="component" value="Unassembled WGS sequence"/>
</dbReference>
<evidence type="ECO:0000313" key="2">
    <source>
        <dbReference type="Proteomes" id="UP000054477"/>
    </source>
</evidence>
<dbReference type="HOGENOM" id="CLU_2121467_0_0_1"/>
<dbReference type="EMBL" id="KN838804">
    <property type="protein sequence ID" value="KIJ94220.1"/>
    <property type="molecule type" value="Genomic_DNA"/>
</dbReference>
<sequence>MHVPYCKCHDGATRITLRKWQETIGKYLLKKNDVSERCLCGMVVENIVNGINEPLGKARSVEHQIALTPTSNGCLCYKARRCPTCEIFELDFLVRPWYLENKNWGNSSVKVVGK</sequence>
<proteinExistence type="predicted"/>
<dbReference type="AlphaFoldDB" id="A0A0C9WRT5"/>
<accession>A0A0C9WRT5</accession>
<name>A0A0C9WRT5_9AGAR</name>